<proteinExistence type="predicted"/>
<dbReference type="RefSeq" id="WP_118931916.1">
    <property type="nucleotide sequence ID" value="NZ_CP061008.1"/>
</dbReference>
<dbReference type="AlphaFoldDB" id="A0A424WHB5"/>
<dbReference type="Proteomes" id="UP000285324">
    <property type="component" value="Unassembled WGS sequence"/>
</dbReference>
<evidence type="ECO:0000313" key="1">
    <source>
        <dbReference type="EMBL" id="RPJ92633.1"/>
    </source>
</evidence>
<name>A0A424WHB5_ALCXX</name>
<evidence type="ECO:0000313" key="2">
    <source>
        <dbReference type="Proteomes" id="UP000285324"/>
    </source>
</evidence>
<sequence length="588" mass="65604">MRPAAGQMDPDTNTVFVCDSPVREYVKWAMHGKLPRALLPTVLHELTHHWCLSGCVGRALAELSLESQEHLAASPLFPLYADDIVLAQWDTVEFARALLEPLLEGMAMFAQFDVYPGPSPVLSGTLAMLGRLFPPEDDETAADVIDALRHRLIEYRLSDQALRSKSGLLVQAMSSRNGGYLLGYLSVKNLWMQARKASPRLADADLFLLYLRNLVFDDAGFVDKLLDAGAQALHGTQAFDGLASHLNERLKLLSAPDLEQRVAEMEKALEKYSDLEGHGRCIYLDDQLVEDVNWRLYQRLRAIAPGLKDLKGPDLKGMTRAEKLHAIREFGAALDRAATGIDKVDPADLQRLLRIWAHLLHRAIVCLRVDQVECETGADGRCTVYANGDPVFSATARPKRKPDGRNPASLALYYLPDEYEIALVCVDDKGALFALFGDRVSATQQETLTQAIRIVLGDHDRREILGSYLRMHAGLRDEPLLRPGAVARLAEHFYFNHAMRFVVDAHLDACLKTLRTDGLWQILDEEGSHVNAMAALGLIQSWTSDETCIRALLQHREMDFDEVTARLSQAQAAHGLPLIHEGKRRVFL</sequence>
<dbReference type="EMBL" id="QVXO01000006">
    <property type="protein sequence ID" value="RPJ92633.1"/>
    <property type="molecule type" value="Genomic_DNA"/>
</dbReference>
<gene>
    <name evidence="1" type="ORF">DY367_05775</name>
</gene>
<accession>A0A424WHB5</accession>
<organism evidence="1 2">
    <name type="scientific">Alcaligenes xylosoxydans xylosoxydans</name>
    <name type="common">Achromobacter xylosoxidans</name>
    <dbReference type="NCBI Taxonomy" id="85698"/>
    <lineage>
        <taxon>Bacteria</taxon>
        <taxon>Pseudomonadati</taxon>
        <taxon>Pseudomonadota</taxon>
        <taxon>Betaproteobacteria</taxon>
        <taxon>Burkholderiales</taxon>
        <taxon>Alcaligenaceae</taxon>
        <taxon>Achromobacter</taxon>
    </lineage>
</organism>
<reference evidence="1 2" key="1">
    <citation type="submission" date="2018-08" db="EMBL/GenBank/DDBJ databases">
        <title>Achromobacter xylosoxidans Genome sequencing and assembly.</title>
        <authorList>
            <person name="Wang R."/>
            <person name="Rensing C."/>
            <person name="Li Y."/>
        </authorList>
    </citation>
    <scope>NUCLEOTIDE SEQUENCE [LARGE SCALE GENOMIC DNA]</scope>
    <source>
        <strain evidence="1 2">GD003A</strain>
    </source>
</reference>
<comment type="caution">
    <text evidence="1">The sequence shown here is derived from an EMBL/GenBank/DDBJ whole genome shotgun (WGS) entry which is preliminary data.</text>
</comment>
<protein>
    <submittedName>
        <fullName evidence="1">Uncharacterized protein</fullName>
    </submittedName>
</protein>
<dbReference type="OrthoDB" id="9256162at2"/>